<comment type="subcellular location">
    <subcellularLocation>
        <location evidence="1">Mitochondrion</location>
    </subcellularLocation>
</comment>
<evidence type="ECO:0000256" key="1">
    <source>
        <dbReference type="ARBA" id="ARBA00004173"/>
    </source>
</evidence>
<evidence type="ECO:0000313" key="15">
    <source>
        <dbReference type="Proteomes" id="UP000735302"/>
    </source>
</evidence>
<comment type="caution">
    <text evidence="14">The sequence shown here is derived from an EMBL/GenBank/DDBJ whole genome shotgun (WGS) entry which is preliminary data.</text>
</comment>
<dbReference type="NCBIfam" id="TIGR00755">
    <property type="entry name" value="ksgA"/>
    <property type="match status" value="1"/>
</dbReference>
<dbReference type="GO" id="GO:0005759">
    <property type="term" value="C:mitochondrial matrix"/>
    <property type="evidence" value="ECO:0007669"/>
    <property type="project" value="TreeGrafter"/>
</dbReference>
<keyword evidence="10" id="KW-0804">Transcription</keyword>
<feature type="binding site" evidence="11">
    <location>
        <position position="27"/>
    </location>
    <ligand>
        <name>S-adenosyl-L-methionine</name>
        <dbReference type="ChEBI" id="CHEBI:59789"/>
    </ligand>
</feature>
<evidence type="ECO:0000256" key="7">
    <source>
        <dbReference type="ARBA" id="ARBA00022946"/>
    </source>
</evidence>
<dbReference type="CDD" id="cd02440">
    <property type="entry name" value="AdoMet_MTases"/>
    <property type="match status" value="1"/>
</dbReference>
<keyword evidence="3 11" id="KW-0489">Methyltransferase</keyword>
<dbReference type="InterPro" id="IPR020598">
    <property type="entry name" value="rRNA_Ade_methylase_Trfase_N"/>
</dbReference>
<dbReference type="EC" id="2.1.1.-" evidence="12"/>
<dbReference type="SMART" id="SM00650">
    <property type="entry name" value="rADc"/>
    <property type="match status" value="1"/>
</dbReference>
<gene>
    <name evidence="14" type="ORF">PoB_004579800</name>
</gene>
<evidence type="ECO:0000256" key="12">
    <source>
        <dbReference type="RuleBase" id="RU362106"/>
    </source>
</evidence>
<keyword evidence="7" id="KW-0809">Transit peptide</keyword>
<dbReference type="PROSITE" id="PS51689">
    <property type="entry name" value="SAM_RNA_A_N6_MT"/>
    <property type="match status" value="1"/>
</dbReference>
<dbReference type="Gene3D" id="3.40.50.150">
    <property type="entry name" value="Vaccinia Virus protein VP39"/>
    <property type="match status" value="1"/>
</dbReference>
<evidence type="ECO:0000256" key="9">
    <source>
        <dbReference type="ARBA" id="ARBA00023128"/>
    </source>
</evidence>
<dbReference type="AlphaFoldDB" id="A0AAV4BJE3"/>
<name>A0AAV4BJE3_9GAST</name>
<dbReference type="GO" id="GO:0006391">
    <property type="term" value="P:transcription initiation at mitochondrial promoter"/>
    <property type="evidence" value="ECO:0007669"/>
    <property type="project" value="TreeGrafter"/>
</dbReference>
<feature type="non-terminal residue" evidence="14">
    <location>
        <position position="256"/>
    </location>
</feature>
<protein>
    <recommendedName>
        <fullName evidence="12">rRNA adenine N(6)-methyltransferase</fullName>
        <ecNumber evidence="12">2.1.1.-</ecNumber>
    </recommendedName>
</protein>
<dbReference type="InterPro" id="IPR029063">
    <property type="entry name" value="SAM-dependent_MTases_sf"/>
</dbReference>
<accession>A0AAV4BJE3</accession>
<evidence type="ECO:0000256" key="3">
    <source>
        <dbReference type="ARBA" id="ARBA00022603"/>
    </source>
</evidence>
<evidence type="ECO:0000256" key="5">
    <source>
        <dbReference type="ARBA" id="ARBA00022691"/>
    </source>
</evidence>
<evidence type="ECO:0000256" key="4">
    <source>
        <dbReference type="ARBA" id="ARBA00022679"/>
    </source>
</evidence>
<dbReference type="PROSITE" id="PS01131">
    <property type="entry name" value="RRNA_A_DIMETH"/>
    <property type="match status" value="1"/>
</dbReference>
<evidence type="ECO:0000256" key="11">
    <source>
        <dbReference type="PROSITE-ProRule" id="PRU01026"/>
    </source>
</evidence>
<evidence type="ECO:0000256" key="2">
    <source>
        <dbReference type="ARBA" id="ARBA00022552"/>
    </source>
</evidence>
<dbReference type="GO" id="GO:0034246">
    <property type="term" value="F:mitochondrial transcription factor activity"/>
    <property type="evidence" value="ECO:0007669"/>
    <property type="project" value="TreeGrafter"/>
</dbReference>
<comment type="similarity">
    <text evidence="11 12">Belongs to the class I-like SAM-binding methyltransferase superfamily. rRNA adenine N(6)-methyltransferase family.</text>
</comment>
<evidence type="ECO:0000259" key="13">
    <source>
        <dbReference type="SMART" id="SM00650"/>
    </source>
</evidence>
<feature type="binding site" evidence="11">
    <location>
        <position position="29"/>
    </location>
    <ligand>
        <name>S-adenosyl-L-methionine</name>
        <dbReference type="ChEBI" id="CHEBI:59789"/>
    </ligand>
</feature>
<reference evidence="14 15" key="1">
    <citation type="journal article" date="2021" name="Elife">
        <title>Chloroplast acquisition without the gene transfer in kleptoplastic sea slugs, Plakobranchus ocellatus.</title>
        <authorList>
            <person name="Maeda T."/>
            <person name="Takahashi S."/>
            <person name="Yoshida T."/>
            <person name="Shimamura S."/>
            <person name="Takaki Y."/>
            <person name="Nagai Y."/>
            <person name="Toyoda A."/>
            <person name="Suzuki Y."/>
            <person name="Arimoto A."/>
            <person name="Ishii H."/>
            <person name="Satoh N."/>
            <person name="Nishiyama T."/>
            <person name="Hasebe M."/>
            <person name="Maruyama T."/>
            <person name="Minagawa J."/>
            <person name="Obokata J."/>
            <person name="Shigenobu S."/>
        </authorList>
    </citation>
    <scope>NUCLEOTIDE SEQUENCE [LARGE SCALE GENOMIC DNA]</scope>
</reference>
<dbReference type="InterPro" id="IPR001737">
    <property type="entry name" value="KsgA/Erm"/>
</dbReference>
<feature type="binding site" evidence="11">
    <location>
        <position position="132"/>
    </location>
    <ligand>
        <name>S-adenosyl-L-methionine</name>
        <dbReference type="ChEBI" id="CHEBI:59789"/>
    </ligand>
</feature>
<keyword evidence="8" id="KW-0805">Transcription regulation</keyword>
<keyword evidence="6 11" id="KW-0694">RNA-binding</keyword>
<keyword evidence="9" id="KW-0496">Mitochondrion</keyword>
<dbReference type="EMBL" id="BLXT01005065">
    <property type="protein sequence ID" value="GFO19293.1"/>
    <property type="molecule type" value="Genomic_DNA"/>
</dbReference>
<feature type="domain" description="Ribosomal RNA adenine methylase transferase N-terminal" evidence="13">
    <location>
        <begin position="34"/>
        <end position="225"/>
    </location>
</feature>
<dbReference type="GO" id="GO:0003723">
    <property type="term" value="F:RNA binding"/>
    <property type="evidence" value="ECO:0007669"/>
    <property type="project" value="UniProtKB-UniRule"/>
</dbReference>
<evidence type="ECO:0000256" key="8">
    <source>
        <dbReference type="ARBA" id="ARBA00023015"/>
    </source>
</evidence>
<dbReference type="SUPFAM" id="SSF53335">
    <property type="entry name" value="S-adenosyl-L-methionine-dependent methyltransferases"/>
    <property type="match status" value="1"/>
</dbReference>
<dbReference type="PANTHER" id="PTHR11727:SF17">
    <property type="entry name" value="DIMETHYLADENOSINE TRANSFERASE 1, MITOCHONDRIAL"/>
    <property type="match status" value="1"/>
</dbReference>
<feature type="binding site" evidence="11">
    <location>
        <position position="54"/>
    </location>
    <ligand>
        <name>S-adenosyl-L-methionine</name>
        <dbReference type="ChEBI" id="CHEBI:59789"/>
    </ligand>
</feature>
<proteinExistence type="inferred from homology"/>
<dbReference type="InterPro" id="IPR020596">
    <property type="entry name" value="rRNA_Ade_Mease_Trfase_CS"/>
</dbReference>
<evidence type="ECO:0000313" key="14">
    <source>
        <dbReference type="EMBL" id="GFO19293.1"/>
    </source>
</evidence>
<dbReference type="PANTHER" id="PTHR11727">
    <property type="entry name" value="DIMETHYLADENOSINE TRANSFERASE"/>
    <property type="match status" value="1"/>
</dbReference>
<keyword evidence="5 11" id="KW-0949">S-adenosyl-L-methionine</keyword>
<dbReference type="FunFam" id="3.40.50.150:FF:000109">
    <property type="entry name" value="rRNA adenine N(6)-methyltransferase"/>
    <property type="match status" value="1"/>
</dbReference>
<organism evidence="14 15">
    <name type="scientific">Plakobranchus ocellatus</name>
    <dbReference type="NCBI Taxonomy" id="259542"/>
    <lineage>
        <taxon>Eukaryota</taxon>
        <taxon>Metazoa</taxon>
        <taxon>Spiralia</taxon>
        <taxon>Lophotrochozoa</taxon>
        <taxon>Mollusca</taxon>
        <taxon>Gastropoda</taxon>
        <taxon>Heterobranchia</taxon>
        <taxon>Euthyneura</taxon>
        <taxon>Panpulmonata</taxon>
        <taxon>Sacoglossa</taxon>
        <taxon>Placobranchoidea</taxon>
        <taxon>Plakobranchidae</taxon>
        <taxon>Plakobranchus</taxon>
    </lineage>
</organism>
<keyword evidence="2 12" id="KW-0698">rRNA processing</keyword>
<sequence length="256" mass="28829">MRLPPLPTIQEIIRIYGLTARKKLSQNFLLDRNLTRKILKAAGNLSKFCVIEVGPGPGGLTRSILATDASKVVLIEKDRRFIPSLQILAEASQQEVEVIEGDILSYNLESAVPQDYEKPWQGTIPEIHIIGNLPFSVSTPLIIQWLDDISSQSGLWSFGRVPMTLTFQKEVAERIIAPPRSEFRCRLSVMCQYLCHASLKFAIPGKAFVPPPKVDVGVVKFVPRKEPLIRQPFSLVERINRHLFHHPNKYCVKALG</sequence>
<dbReference type="Pfam" id="PF00398">
    <property type="entry name" value="RrnaAD"/>
    <property type="match status" value="1"/>
</dbReference>
<feature type="binding site" evidence="11">
    <location>
        <position position="76"/>
    </location>
    <ligand>
        <name>S-adenosyl-L-methionine</name>
        <dbReference type="ChEBI" id="CHEBI:59789"/>
    </ligand>
</feature>
<dbReference type="InterPro" id="IPR011530">
    <property type="entry name" value="rRNA_adenine_dimethylase"/>
</dbReference>
<dbReference type="GO" id="GO:0000179">
    <property type="term" value="F:rRNA (adenine-N6,N6-)-dimethyltransferase activity"/>
    <property type="evidence" value="ECO:0007669"/>
    <property type="project" value="UniProtKB-UniRule"/>
</dbReference>
<evidence type="ECO:0000256" key="6">
    <source>
        <dbReference type="ARBA" id="ARBA00022884"/>
    </source>
</evidence>
<feature type="binding site" evidence="11">
    <location>
        <position position="102"/>
    </location>
    <ligand>
        <name>S-adenosyl-L-methionine</name>
        <dbReference type="ChEBI" id="CHEBI:59789"/>
    </ligand>
</feature>
<dbReference type="Proteomes" id="UP000735302">
    <property type="component" value="Unassembled WGS sequence"/>
</dbReference>
<keyword evidence="15" id="KW-1185">Reference proteome</keyword>
<keyword evidence="4 11" id="KW-0808">Transferase</keyword>
<evidence type="ECO:0000256" key="10">
    <source>
        <dbReference type="ARBA" id="ARBA00023163"/>
    </source>
</evidence>